<gene>
    <name evidence="2" type="ORF">DRW41_17480</name>
</gene>
<feature type="transmembrane region" description="Helical" evidence="1">
    <location>
        <begin position="20"/>
        <end position="38"/>
    </location>
</feature>
<accession>A0A3D8GMR9</accession>
<evidence type="ECO:0000313" key="2">
    <source>
        <dbReference type="EMBL" id="RDU35529.1"/>
    </source>
</evidence>
<keyword evidence="1" id="KW-1133">Transmembrane helix</keyword>
<reference evidence="2 3" key="1">
    <citation type="submission" date="2018-07" db="EMBL/GenBank/DDBJ databases">
        <title>Bacillus sp. YLB-04 draft genome sequence.</title>
        <authorList>
            <person name="Yu L."/>
            <person name="Tang X."/>
        </authorList>
    </citation>
    <scope>NUCLEOTIDE SEQUENCE [LARGE SCALE GENOMIC DNA]</scope>
    <source>
        <strain evidence="2 3">YLB-04</strain>
    </source>
</reference>
<sequence length="60" mass="6323">MMNKMKALLTEEQGQGMTEYGLVLGVIAIGVVGLLVAFKGKVLAIYKEVTDALGVTPTNP</sequence>
<comment type="caution">
    <text evidence="2">The sequence shown here is derived from an EMBL/GenBank/DDBJ whole genome shotgun (WGS) entry which is preliminary data.</text>
</comment>
<name>A0A3D8GMR9_9BACI</name>
<dbReference type="EMBL" id="QNQT01000009">
    <property type="protein sequence ID" value="RDU35529.1"/>
    <property type="molecule type" value="Genomic_DNA"/>
</dbReference>
<organism evidence="2 3">
    <name type="scientific">Neobacillus piezotolerans</name>
    <dbReference type="NCBI Taxonomy" id="2259171"/>
    <lineage>
        <taxon>Bacteria</taxon>
        <taxon>Bacillati</taxon>
        <taxon>Bacillota</taxon>
        <taxon>Bacilli</taxon>
        <taxon>Bacillales</taxon>
        <taxon>Bacillaceae</taxon>
        <taxon>Neobacillus</taxon>
    </lineage>
</organism>
<keyword evidence="1" id="KW-0812">Transmembrane</keyword>
<dbReference type="Proteomes" id="UP000257144">
    <property type="component" value="Unassembled WGS sequence"/>
</dbReference>
<keyword evidence="1" id="KW-0472">Membrane</keyword>
<dbReference type="AlphaFoldDB" id="A0A3D8GMR9"/>
<keyword evidence="3" id="KW-1185">Reference proteome</keyword>
<proteinExistence type="predicted"/>
<evidence type="ECO:0000256" key="1">
    <source>
        <dbReference type="SAM" id="Phobius"/>
    </source>
</evidence>
<evidence type="ECO:0000313" key="3">
    <source>
        <dbReference type="Proteomes" id="UP000257144"/>
    </source>
</evidence>
<protein>
    <submittedName>
        <fullName evidence="2">Flp family type IVb pilin</fullName>
    </submittedName>
</protein>
<dbReference type="RefSeq" id="WP_115453313.1">
    <property type="nucleotide sequence ID" value="NZ_QNQT01000009.1"/>
</dbReference>